<gene>
    <name evidence="1" type="ORF">S01H1_27998</name>
</gene>
<organism evidence="1">
    <name type="scientific">marine sediment metagenome</name>
    <dbReference type="NCBI Taxonomy" id="412755"/>
    <lineage>
        <taxon>unclassified sequences</taxon>
        <taxon>metagenomes</taxon>
        <taxon>ecological metagenomes</taxon>
    </lineage>
</organism>
<proteinExistence type="predicted"/>
<sequence length="77" mass="9276">MYKTNTYKVDLNETRLAGKTIYHLNDHSDGFMSRWVWSKRNNLMRNLVYYSFTATRANKRELAAHMKRPDGHKKYFS</sequence>
<reference evidence="1" key="1">
    <citation type="journal article" date="2014" name="Front. Microbiol.">
        <title>High frequency of phylogenetically diverse reductive dehalogenase-homologous genes in deep subseafloor sedimentary metagenomes.</title>
        <authorList>
            <person name="Kawai M."/>
            <person name="Futagami T."/>
            <person name="Toyoda A."/>
            <person name="Takaki Y."/>
            <person name="Nishi S."/>
            <person name="Hori S."/>
            <person name="Arai W."/>
            <person name="Tsubouchi T."/>
            <person name="Morono Y."/>
            <person name="Uchiyama I."/>
            <person name="Ito T."/>
            <person name="Fujiyama A."/>
            <person name="Inagaki F."/>
            <person name="Takami H."/>
        </authorList>
    </citation>
    <scope>NUCLEOTIDE SEQUENCE</scope>
    <source>
        <strain evidence="1">Expedition CK06-06</strain>
    </source>
</reference>
<protein>
    <submittedName>
        <fullName evidence="1">Uncharacterized protein</fullName>
    </submittedName>
</protein>
<dbReference type="EMBL" id="BARS01017086">
    <property type="protein sequence ID" value="GAF94056.1"/>
    <property type="molecule type" value="Genomic_DNA"/>
</dbReference>
<name>X0U3Z1_9ZZZZ</name>
<accession>X0U3Z1</accession>
<comment type="caution">
    <text evidence="1">The sequence shown here is derived from an EMBL/GenBank/DDBJ whole genome shotgun (WGS) entry which is preliminary data.</text>
</comment>
<evidence type="ECO:0000313" key="1">
    <source>
        <dbReference type="EMBL" id="GAF94056.1"/>
    </source>
</evidence>
<dbReference type="AlphaFoldDB" id="X0U3Z1"/>